<dbReference type="InterPro" id="IPR011701">
    <property type="entry name" value="MFS"/>
</dbReference>
<feature type="transmembrane region" description="Helical" evidence="7">
    <location>
        <begin position="57"/>
        <end position="74"/>
    </location>
</feature>
<dbReference type="InterPro" id="IPR020846">
    <property type="entry name" value="MFS_dom"/>
</dbReference>
<dbReference type="CDD" id="cd17321">
    <property type="entry name" value="MFS_MMR_MDR_like"/>
    <property type="match status" value="1"/>
</dbReference>
<protein>
    <submittedName>
        <fullName evidence="9">MFS transporter</fullName>
    </submittedName>
</protein>
<feature type="transmembrane region" description="Helical" evidence="7">
    <location>
        <begin position="342"/>
        <end position="370"/>
    </location>
</feature>
<evidence type="ECO:0000313" key="10">
    <source>
        <dbReference type="Proteomes" id="UP001258207"/>
    </source>
</evidence>
<dbReference type="GO" id="GO:0005886">
    <property type="term" value="C:plasma membrane"/>
    <property type="evidence" value="ECO:0007669"/>
    <property type="project" value="UniProtKB-SubCell"/>
</dbReference>
<keyword evidence="4 7" id="KW-0812">Transmembrane</keyword>
<dbReference type="EMBL" id="CP134081">
    <property type="protein sequence ID" value="WNC10848.1"/>
    <property type="molecule type" value="Genomic_DNA"/>
</dbReference>
<keyword evidence="3" id="KW-1003">Cell membrane</keyword>
<evidence type="ECO:0000256" key="7">
    <source>
        <dbReference type="SAM" id="Phobius"/>
    </source>
</evidence>
<feature type="transmembrane region" description="Helical" evidence="7">
    <location>
        <begin position="170"/>
        <end position="190"/>
    </location>
</feature>
<dbReference type="AlphaFoldDB" id="A0AAJ6M0V8"/>
<proteinExistence type="predicted"/>
<feature type="transmembrane region" description="Helical" evidence="7">
    <location>
        <begin position="234"/>
        <end position="251"/>
    </location>
</feature>
<dbReference type="Gene3D" id="1.20.1720.10">
    <property type="entry name" value="Multidrug resistance protein D"/>
    <property type="match status" value="1"/>
</dbReference>
<feature type="transmembrane region" description="Helical" evidence="7">
    <location>
        <begin position="144"/>
        <end position="164"/>
    </location>
</feature>
<feature type="transmembrane region" description="Helical" evidence="7">
    <location>
        <begin position="272"/>
        <end position="294"/>
    </location>
</feature>
<reference evidence="9" key="1">
    <citation type="submission" date="2023-09" db="EMBL/GenBank/DDBJ databases">
        <title>First report of Pseudomonas coleopterorum DJ13 causing leaf spot on Rhododendron pulchrum Sweet in China.</title>
        <authorList>
            <person name="Zhang Y."/>
        </authorList>
    </citation>
    <scope>NUCLEOTIDE SEQUENCE</scope>
    <source>
        <strain evidence="9">DJ13</strain>
    </source>
</reference>
<dbReference type="RefSeq" id="WP_310792511.1">
    <property type="nucleotide sequence ID" value="NZ_CP134081.1"/>
</dbReference>
<accession>A0AAJ6M0V8</accession>
<dbReference type="InterPro" id="IPR036259">
    <property type="entry name" value="MFS_trans_sf"/>
</dbReference>
<feature type="transmembrane region" description="Helical" evidence="7">
    <location>
        <begin position="86"/>
        <end position="105"/>
    </location>
</feature>
<feature type="transmembrane region" description="Helical" evidence="7">
    <location>
        <begin position="470"/>
        <end position="493"/>
    </location>
</feature>
<keyword evidence="5 7" id="KW-1133">Transmembrane helix</keyword>
<gene>
    <name evidence="9" type="ORF">RI108_05345</name>
</gene>
<evidence type="ECO:0000256" key="3">
    <source>
        <dbReference type="ARBA" id="ARBA00022475"/>
    </source>
</evidence>
<feature type="transmembrane region" description="Helical" evidence="7">
    <location>
        <begin position="202"/>
        <end position="222"/>
    </location>
</feature>
<evidence type="ECO:0000256" key="1">
    <source>
        <dbReference type="ARBA" id="ARBA00004651"/>
    </source>
</evidence>
<keyword evidence="6 7" id="KW-0472">Membrane</keyword>
<dbReference type="Pfam" id="PF07690">
    <property type="entry name" value="MFS_1"/>
    <property type="match status" value="1"/>
</dbReference>
<comment type="subcellular location">
    <subcellularLocation>
        <location evidence="1">Cell membrane</location>
        <topology evidence="1">Multi-pass membrane protein</topology>
    </subcellularLocation>
</comment>
<sequence length="500" mass="51405">MSQAPGPLWSIITNRFKLAGLLMILLPVLLVTLDNTILNFALPKIAVALGPSAAEQLWVIDAYSLVLAGLLITMGTLGDRVGYRRLLCVGCTGFAIISIAIVFSRQAWHLIAGRAVLGLFGAMILPTTLALIRTVFDDREERRIAVAAWATCLTLGAAAGPLLGGVLLQFFSWQSVFLVAVPFLLPMLLLSPMIPESPRQAGLSIDYVSILLSLGAMTGVMLSLKHLATVGVDAYAIVGMVVGLGTGIAFVQRQRRLEEPLLDLELFDSSTFSVSITVNLVSLGALIGFLFFATQLLQLVLGLSPIAASLILVPGQVCAVAAGLAIVPIAQRVAPNVVIPACLYVAAGAFAVMALFTATALIVGVAFVLLNAAVAAITSVSNDLVLSAVPADKAGSASSVSETAYEVGVVLGTSLVGGAVAAGYRLSLVLPGGIEDDAAALAVTLGGAHSLAQDLPAEAGAVLAEAANTAFSGGVAVTSGLVAGLIVLFALYARWGLRRA</sequence>
<dbReference type="PANTHER" id="PTHR42718">
    <property type="entry name" value="MAJOR FACILITATOR SUPERFAMILY MULTIDRUG TRANSPORTER MFSC"/>
    <property type="match status" value="1"/>
</dbReference>
<feature type="transmembrane region" description="Helical" evidence="7">
    <location>
        <begin position="111"/>
        <end position="132"/>
    </location>
</feature>
<feature type="transmembrane region" description="Helical" evidence="7">
    <location>
        <begin position="306"/>
        <end position="330"/>
    </location>
</feature>
<evidence type="ECO:0000256" key="6">
    <source>
        <dbReference type="ARBA" id="ARBA00023136"/>
    </source>
</evidence>
<dbReference type="Proteomes" id="UP001258207">
    <property type="component" value="Chromosome"/>
</dbReference>
<keyword evidence="2" id="KW-0813">Transport</keyword>
<evidence type="ECO:0000256" key="4">
    <source>
        <dbReference type="ARBA" id="ARBA00022692"/>
    </source>
</evidence>
<name>A0AAJ6M0V8_9PSED</name>
<evidence type="ECO:0000259" key="8">
    <source>
        <dbReference type="PROSITE" id="PS50850"/>
    </source>
</evidence>
<feature type="transmembrane region" description="Helical" evidence="7">
    <location>
        <begin position="21"/>
        <end position="42"/>
    </location>
</feature>
<dbReference type="GO" id="GO:0022857">
    <property type="term" value="F:transmembrane transporter activity"/>
    <property type="evidence" value="ECO:0007669"/>
    <property type="project" value="InterPro"/>
</dbReference>
<evidence type="ECO:0000256" key="5">
    <source>
        <dbReference type="ARBA" id="ARBA00022989"/>
    </source>
</evidence>
<feature type="domain" description="Major facilitator superfamily (MFS) profile" evidence="8">
    <location>
        <begin position="20"/>
        <end position="500"/>
    </location>
</feature>
<dbReference type="Gene3D" id="1.20.1250.20">
    <property type="entry name" value="MFS general substrate transporter like domains"/>
    <property type="match status" value="1"/>
</dbReference>
<dbReference type="PROSITE" id="PS50850">
    <property type="entry name" value="MFS"/>
    <property type="match status" value="1"/>
</dbReference>
<dbReference type="PANTHER" id="PTHR42718:SF47">
    <property type="entry name" value="METHYL VIOLOGEN RESISTANCE PROTEIN SMVA"/>
    <property type="match status" value="1"/>
</dbReference>
<evidence type="ECO:0000256" key="2">
    <source>
        <dbReference type="ARBA" id="ARBA00022448"/>
    </source>
</evidence>
<evidence type="ECO:0000313" key="9">
    <source>
        <dbReference type="EMBL" id="WNC10848.1"/>
    </source>
</evidence>
<organism evidence="9 10">
    <name type="scientific">Pseudomonas coleopterorum</name>
    <dbReference type="NCBI Taxonomy" id="1605838"/>
    <lineage>
        <taxon>Bacteria</taxon>
        <taxon>Pseudomonadati</taxon>
        <taxon>Pseudomonadota</taxon>
        <taxon>Gammaproteobacteria</taxon>
        <taxon>Pseudomonadales</taxon>
        <taxon>Pseudomonadaceae</taxon>
        <taxon>Pseudomonas</taxon>
    </lineage>
</organism>
<dbReference type="SUPFAM" id="SSF103473">
    <property type="entry name" value="MFS general substrate transporter"/>
    <property type="match status" value="1"/>
</dbReference>